<reference evidence="6 7" key="1">
    <citation type="submission" date="2011-10" db="EMBL/GenBank/DDBJ databases">
        <title>Metabolic and evolutionary patterns in the extreme acidophile Ferroplasma acidiphilum.</title>
        <authorList>
            <person name="Golyshina O.V."/>
            <person name="Kozyavkin S.A."/>
            <person name="Tatusov R.L."/>
            <person name="Slesarev A.I."/>
            <person name="Golyshin P.N."/>
        </authorList>
    </citation>
    <scope>NUCLEOTIDE SEQUENCE [LARGE SCALE GENOMIC DNA]</scope>
    <source>
        <strain evidence="7">Y</strain>
    </source>
</reference>
<name>A0A1V0N1H4_9ARCH</name>
<evidence type="ECO:0000313" key="6">
    <source>
        <dbReference type="EMBL" id="ARD83947.1"/>
    </source>
</evidence>
<dbReference type="OrthoDB" id="6837at2157"/>
<keyword evidence="6" id="KW-0560">Oxidoreductase</keyword>
<keyword evidence="2" id="KW-0479">Metal-binding</keyword>
<gene>
    <name evidence="6" type="ORF">FAD_0012</name>
</gene>
<dbReference type="Proteomes" id="UP000192050">
    <property type="component" value="Chromosome"/>
</dbReference>
<proteinExistence type="predicted"/>
<dbReference type="GO" id="GO:0046872">
    <property type="term" value="F:metal ion binding"/>
    <property type="evidence" value="ECO:0007669"/>
    <property type="project" value="UniProtKB-KW"/>
</dbReference>
<keyword evidence="4" id="KW-0411">Iron-sulfur</keyword>
<evidence type="ECO:0000256" key="4">
    <source>
        <dbReference type="ARBA" id="ARBA00023014"/>
    </source>
</evidence>
<keyword evidence="3" id="KW-0408">Iron</keyword>
<keyword evidence="6" id="KW-0223">Dioxygenase</keyword>
<evidence type="ECO:0000256" key="1">
    <source>
        <dbReference type="ARBA" id="ARBA00022714"/>
    </source>
</evidence>
<dbReference type="SUPFAM" id="SSF50022">
    <property type="entry name" value="ISP domain"/>
    <property type="match status" value="1"/>
</dbReference>
<sequence>MWETLFKMDKIEDNALKDITVKGVPLLVSRIDGKIYVTDLYCTHEQTSLSEGFIEGCSVVCSAHFASFNLKDGKVISGPEGETGTIKDLKSYNTKIENGMIMADI</sequence>
<evidence type="ECO:0000256" key="2">
    <source>
        <dbReference type="ARBA" id="ARBA00022723"/>
    </source>
</evidence>
<organism evidence="6 7">
    <name type="scientific">Ferroplasma acidiphilum</name>
    <dbReference type="NCBI Taxonomy" id="74969"/>
    <lineage>
        <taxon>Archaea</taxon>
        <taxon>Methanobacteriati</taxon>
        <taxon>Thermoplasmatota</taxon>
        <taxon>Thermoplasmata</taxon>
        <taxon>Thermoplasmatales</taxon>
        <taxon>Ferroplasmaceae</taxon>
        <taxon>Ferroplasma</taxon>
    </lineage>
</organism>
<evidence type="ECO:0000256" key="3">
    <source>
        <dbReference type="ARBA" id="ARBA00023004"/>
    </source>
</evidence>
<dbReference type="PROSITE" id="PS51296">
    <property type="entry name" value="RIESKE"/>
    <property type="match status" value="1"/>
</dbReference>
<dbReference type="GeneID" id="16025158"/>
<dbReference type="InterPro" id="IPR036922">
    <property type="entry name" value="Rieske_2Fe-2S_sf"/>
</dbReference>
<dbReference type="KEGG" id="fai:FAD_0012"/>
<dbReference type="RefSeq" id="WP_009887023.1">
    <property type="nucleotide sequence ID" value="NZ_CP015363.1"/>
</dbReference>
<dbReference type="GO" id="GO:0051213">
    <property type="term" value="F:dioxygenase activity"/>
    <property type="evidence" value="ECO:0007669"/>
    <property type="project" value="UniProtKB-KW"/>
</dbReference>
<dbReference type="STRING" id="74969.FAD_0012"/>
<dbReference type="Pfam" id="PF00355">
    <property type="entry name" value="Rieske"/>
    <property type="match status" value="1"/>
</dbReference>
<dbReference type="Gene3D" id="2.102.10.10">
    <property type="entry name" value="Rieske [2Fe-2S] iron-sulphur domain"/>
    <property type="match status" value="1"/>
</dbReference>
<protein>
    <submittedName>
        <fullName evidence="6">Biphenyl dioxygenase, Rieske iron-sulfur component related protein</fullName>
    </submittedName>
</protein>
<keyword evidence="1" id="KW-0001">2Fe-2S</keyword>
<dbReference type="AlphaFoldDB" id="A0A1V0N1H4"/>
<accession>A0A1V0N1H4</accession>
<dbReference type="EMBL" id="CP015363">
    <property type="protein sequence ID" value="ARD83947.1"/>
    <property type="molecule type" value="Genomic_DNA"/>
</dbReference>
<dbReference type="GO" id="GO:0051537">
    <property type="term" value="F:2 iron, 2 sulfur cluster binding"/>
    <property type="evidence" value="ECO:0007669"/>
    <property type="project" value="UniProtKB-KW"/>
</dbReference>
<dbReference type="InterPro" id="IPR017941">
    <property type="entry name" value="Rieske_2Fe-2S"/>
</dbReference>
<evidence type="ECO:0000313" key="7">
    <source>
        <dbReference type="Proteomes" id="UP000192050"/>
    </source>
</evidence>
<keyword evidence="7" id="KW-1185">Reference proteome</keyword>
<feature type="domain" description="Rieske" evidence="5">
    <location>
        <begin position="2"/>
        <end position="103"/>
    </location>
</feature>
<evidence type="ECO:0000259" key="5">
    <source>
        <dbReference type="PROSITE" id="PS51296"/>
    </source>
</evidence>